<name>A0ABY2PHA5_9ACTN</name>
<feature type="compositionally biased region" description="Basic and acidic residues" evidence="1">
    <location>
        <begin position="258"/>
        <end position="291"/>
    </location>
</feature>
<dbReference type="RefSeq" id="WP_136015998.1">
    <property type="nucleotide sequence ID" value="NZ_SRZK01000071.1"/>
</dbReference>
<evidence type="ECO:0000313" key="3">
    <source>
        <dbReference type="Proteomes" id="UP000306274"/>
    </source>
</evidence>
<proteinExistence type="predicted"/>
<feature type="region of interest" description="Disordered" evidence="1">
    <location>
        <begin position="226"/>
        <end position="305"/>
    </location>
</feature>
<evidence type="ECO:0000256" key="1">
    <source>
        <dbReference type="SAM" id="MobiDB-lite"/>
    </source>
</evidence>
<evidence type="ECO:0000313" key="2">
    <source>
        <dbReference type="EMBL" id="TGZ10420.1"/>
    </source>
</evidence>
<sequence>MAGHDLCRTVAVCGHEAGYGEALHDLVGPDVLVATGGRELIRALAGLRRSGERACVVPMTLGRDPELVADTARTLRALPSGQALGTLLAEPFGTDRHLIAWLRAAANRVPETSALLVTAPSGGLFEDAGLYRIARLVRGNGAHRLVEVAIVGGDPDPAEGVRRCGLLGAAEVALLTAGFAPVEPPDVPGVTVVSAGWTVSRAALARVLAERVADARQRWSAHRDDGIAGGLTAADDHGHHHTHPPGEGHDHHHTHPPGADHGHDHDHPSHPPGAEHGDTHLPGADPHDHGRPHVPSAAHVIRSTA</sequence>
<gene>
    <name evidence="2" type="ORF">E5Z02_10105</name>
</gene>
<keyword evidence="3" id="KW-1185">Reference proteome</keyword>
<dbReference type="EMBL" id="SRZK01000071">
    <property type="protein sequence ID" value="TGZ10420.1"/>
    <property type="molecule type" value="Genomic_DNA"/>
</dbReference>
<organism evidence="2 3">
    <name type="scientific">Streptomyces rhizosphaericola</name>
    <dbReference type="NCBI Taxonomy" id="2564098"/>
    <lineage>
        <taxon>Bacteria</taxon>
        <taxon>Bacillati</taxon>
        <taxon>Actinomycetota</taxon>
        <taxon>Actinomycetes</taxon>
        <taxon>Kitasatosporales</taxon>
        <taxon>Streptomycetaceae</taxon>
        <taxon>Streptomyces</taxon>
    </lineage>
</organism>
<feature type="compositionally biased region" description="Basic and acidic residues" evidence="1">
    <location>
        <begin position="234"/>
        <end position="250"/>
    </location>
</feature>
<accession>A0ABY2PHA5</accession>
<reference evidence="2 3" key="1">
    <citation type="submission" date="2019-04" db="EMBL/GenBank/DDBJ databases">
        <title>Streptomyces rhizosphaericola sp. nov., an actinobacterium isolated from the wheat rhizosphere.</title>
        <authorList>
            <person name="Vargas Hoyos H.A."/>
            <person name="Santos S.N."/>
            <person name="Genuario D.B."/>
            <person name="Melo I.S."/>
            <person name="Da Silva L.J."/>
            <person name="Da Silva F.S.P."/>
            <person name="Zucchi T.D."/>
        </authorList>
    </citation>
    <scope>NUCLEOTIDE SEQUENCE [LARGE SCALE GENOMIC DNA]</scope>
    <source>
        <strain evidence="2 3">1AS2c</strain>
    </source>
</reference>
<dbReference type="Proteomes" id="UP000306274">
    <property type="component" value="Unassembled WGS sequence"/>
</dbReference>
<comment type="caution">
    <text evidence="2">The sequence shown here is derived from an EMBL/GenBank/DDBJ whole genome shotgun (WGS) entry which is preliminary data.</text>
</comment>
<protein>
    <submittedName>
        <fullName evidence="2">Cobalamin biosynthesis protein CbiX</fullName>
    </submittedName>
</protein>